<evidence type="ECO:0000313" key="2">
    <source>
        <dbReference type="Proteomes" id="UP000765509"/>
    </source>
</evidence>
<gene>
    <name evidence="1" type="ORF">O181_048603</name>
</gene>
<organism evidence="1 2">
    <name type="scientific">Austropuccinia psidii MF-1</name>
    <dbReference type="NCBI Taxonomy" id="1389203"/>
    <lineage>
        <taxon>Eukaryota</taxon>
        <taxon>Fungi</taxon>
        <taxon>Dikarya</taxon>
        <taxon>Basidiomycota</taxon>
        <taxon>Pucciniomycotina</taxon>
        <taxon>Pucciniomycetes</taxon>
        <taxon>Pucciniales</taxon>
        <taxon>Sphaerophragmiaceae</taxon>
        <taxon>Austropuccinia</taxon>
    </lineage>
</organism>
<keyword evidence="2" id="KW-1185">Reference proteome</keyword>
<protein>
    <submittedName>
        <fullName evidence="1">Uncharacterized protein</fullName>
    </submittedName>
</protein>
<evidence type="ECO:0000313" key="1">
    <source>
        <dbReference type="EMBL" id="MBW0508888.1"/>
    </source>
</evidence>
<proteinExistence type="predicted"/>
<dbReference type="Proteomes" id="UP000765509">
    <property type="component" value="Unassembled WGS sequence"/>
</dbReference>
<name>A0A9Q3DYB0_9BASI</name>
<reference evidence="1" key="1">
    <citation type="submission" date="2021-03" db="EMBL/GenBank/DDBJ databases">
        <title>Draft genome sequence of rust myrtle Austropuccinia psidii MF-1, a brazilian biotype.</title>
        <authorList>
            <person name="Quecine M.C."/>
            <person name="Pachon D.M.R."/>
            <person name="Bonatelli M.L."/>
            <person name="Correr F.H."/>
            <person name="Franceschini L.M."/>
            <person name="Leite T.F."/>
            <person name="Margarido G.R.A."/>
            <person name="Almeida C.A."/>
            <person name="Ferrarezi J.A."/>
            <person name="Labate C.A."/>
        </authorList>
    </citation>
    <scope>NUCLEOTIDE SEQUENCE</scope>
    <source>
        <strain evidence="1">MF-1</strain>
    </source>
</reference>
<sequence>MVIEHARTEPKTIGKNLVATESVVASVTVTESSCRFGEIIRECSVDRQTPSPLTRTSPGLDRGEKRLLNLEYSSKADCRLLIVRNQNRHSSRSR</sequence>
<dbReference type="EMBL" id="AVOT02020594">
    <property type="protein sequence ID" value="MBW0508888.1"/>
    <property type="molecule type" value="Genomic_DNA"/>
</dbReference>
<dbReference type="AlphaFoldDB" id="A0A9Q3DYB0"/>
<accession>A0A9Q3DYB0</accession>
<comment type="caution">
    <text evidence="1">The sequence shown here is derived from an EMBL/GenBank/DDBJ whole genome shotgun (WGS) entry which is preliminary data.</text>
</comment>